<dbReference type="SMART" id="SM01349">
    <property type="entry name" value="TOG"/>
    <property type="match status" value="1"/>
</dbReference>
<dbReference type="SUPFAM" id="SSF48371">
    <property type="entry name" value="ARM repeat"/>
    <property type="match status" value="1"/>
</dbReference>
<reference evidence="3" key="1">
    <citation type="journal article" date="2022" name="Int. J. Mol. Sci.">
        <title>Draft Genome of Tanacetum Coccineum: Genomic Comparison of Closely Related Tanacetum-Family Plants.</title>
        <authorList>
            <person name="Yamashiro T."/>
            <person name="Shiraishi A."/>
            <person name="Nakayama K."/>
            <person name="Satake H."/>
        </authorList>
    </citation>
    <scope>NUCLEOTIDE SEQUENCE</scope>
</reference>
<dbReference type="PANTHER" id="PTHR12609">
    <property type="entry name" value="MICROTUBULE ASSOCIATED PROTEIN XMAP215"/>
    <property type="match status" value="1"/>
</dbReference>
<keyword evidence="4" id="KW-1185">Reference proteome</keyword>
<dbReference type="InterPro" id="IPR034085">
    <property type="entry name" value="TOG"/>
</dbReference>
<accession>A0ABQ5FU11</accession>
<feature type="region of interest" description="Disordered" evidence="1">
    <location>
        <begin position="371"/>
        <end position="390"/>
    </location>
</feature>
<dbReference type="InterPro" id="IPR016024">
    <property type="entry name" value="ARM-type_fold"/>
</dbReference>
<dbReference type="InterPro" id="IPR011989">
    <property type="entry name" value="ARM-like"/>
</dbReference>
<evidence type="ECO:0000313" key="4">
    <source>
        <dbReference type="Proteomes" id="UP001151760"/>
    </source>
</evidence>
<proteinExistence type="predicted"/>
<feature type="domain" description="TOG" evidence="2">
    <location>
        <begin position="142"/>
        <end position="381"/>
    </location>
</feature>
<sequence>MKIGGFFLRLFTKNCHLLTTRTLDDEVARGLKAIRTFKVPNQNSGKTAAKKAAGLLFARKQMCQRAEMTLESRLGFLIQQDTITHLKSAALKEPLEDVMPAVLSVVEAECEKILLRYGEAAAPKKTVMASDSVSFVFGGGLDSLPREANSGKITPELLKGLECSDWKMRFESIEAVKIVEEANKRIQPTGTVELFGALRARLYDSNQNLIMATLTSISGLPSAMGPAIQKSSKGIVSDIVKCIGDNNKHMGECTLATFGSWVASTDLDKVQYITPSMNPSMTDDKLGADGRTDLFDGLSKQLAIQLRPKIGKSKRMDARTFQTLAAAKMLTPTGPTGQTHWGDSMANNPMPATHFADVQLKVKRLTDADQSMKATSKIKKSNGYGSKPESRAVSLRGVSAMGSKAESIMSVQDIFGPVGSRLAFTPTEPQRERHTMAQPSVIGPTGWNEATPTVSHYFRNTVSRLHSYPDHITPIAREIQAPCRIISGFKSTQNRFTLNIRKKSSLDVNMLKYYRAKERSREHMALLNKCGLIPLAIYYLWLVVLLNAQIVQLQSVEGMKVVCQEFEAISKDLEVHLVDDLITDADRLVSCLAAKVLLKYRLLLLKYRMVMPWRLTNLILLLEFIHSTLKKGFNHVEAKGFEFLAPTTRRNSMRVLRAMQLKNPVLLGGSPGVGKTFRTSPWKVFWAWFTDKLIKTGYSGVFQKKNSWPETNV</sequence>
<gene>
    <name evidence="3" type="ORF">Tco_1017949</name>
</gene>
<dbReference type="InterPro" id="IPR045110">
    <property type="entry name" value="XMAP215"/>
</dbReference>
<organism evidence="3 4">
    <name type="scientific">Tanacetum coccineum</name>
    <dbReference type="NCBI Taxonomy" id="301880"/>
    <lineage>
        <taxon>Eukaryota</taxon>
        <taxon>Viridiplantae</taxon>
        <taxon>Streptophyta</taxon>
        <taxon>Embryophyta</taxon>
        <taxon>Tracheophyta</taxon>
        <taxon>Spermatophyta</taxon>
        <taxon>Magnoliopsida</taxon>
        <taxon>eudicotyledons</taxon>
        <taxon>Gunneridae</taxon>
        <taxon>Pentapetalae</taxon>
        <taxon>asterids</taxon>
        <taxon>campanulids</taxon>
        <taxon>Asterales</taxon>
        <taxon>Asteraceae</taxon>
        <taxon>Asteroideae</taxon>
        <taxon>Anthemideae</taxon>
        <taxon>Anthemidinae</taxon>
        <taxon>Tanacetum</taxon>
    </lineage>
</organism>
<protein>
    <submittedName>
        <fullName evidence="3">Protein MOR1</fullName>
    </submittedName>
</protein>
<dbReference type="EMBL" id="BQNB010017717">
    <property type="protein sequence ID" value="GJT66469.1"/>
    <property type="molecule type" value="Genomic_DNA"/>
</dbReference>
<evidence type="ECO:0000256" key="1">
    <source>
        <dbReference type="SAM" id="MobiDB-lite"/>
    </source>
</evidence>
<reference evidence="3" key="2">
    <citation type="submission" date="2022-01" db="EMBL/GenBank/DDBJ databases">
        <authorList>
            <person name="Yamashiro T."/>
            <person name="Shiraishi A."/>
            <person name="Satake H."/>
            <person name="Nakayama K."/>
        </authorList>
    </citation>
    <scope>NUCLEOTIDE SEQUENCE</scope>
</reference>
<dbReference type="Proteomes" id="UP001151760">
    <property type="component" value="Unassembled WGS sequence"/>
</dbReference>
<evidence type="ECO:0000313" key="3">
    <source>
        <dbReference type="EMBL" id="GJT66469.1"/>
    </source>
</evidence>
<comment type="caution">
    <text evidence="3">The sequence shown here is derived from an EMBL/GenBank/DDBJ whole genome shotgun (WGS) entry which is preliminary data.</text>
</comment>
<evidence type="ECO:0000259" key="2">
    <source>
        <dbReference type="SMART" id="SM01349"/>
    </source>
</evidence>
<name>A0ABQ5FU11_9ASTR</name>
<dbReference type="Gene3D" id="1.25.10.10">
    <property type="entry name" value="Leucine-rich Repeat Variant"/>
    <property type="match status" value="1"/>
</dbReference>